<keyword evidence="7" id="KW-1185">Reference proteome</keyword>
<keyword evidence="4 5" id="KW-0472">Membrane</keyword>
<feature type="transmembrane region" description="Helical" evidence="5">
    <location>
        <begin position="89"/>
        <end position="109"/>
    </location>
</feature>
<evidence type="ECO:0000256" key="4">
    <source>
        <dbReference type="ARBA" id="ARBA00023136"/>
    </source>
</evidence>
<dbReference type="AlphaFoldDB" id="N2BVV6"/>
<dbReference type="InterPro" id="IPR006480">
    <property type="entry name" value="Phage_holin_4_1"/>
</dbReference>
<dbReference type="GO" id="GO:0016020">
    <property type="term" value="C:membrane"/>
    <property type="evidence" value="ECO:0007669"/>
    <property type="project" value="UniProtKB-SubCell"/>
</dbReference>
<evidence type="ECO:0000256" key="1">
    <source>
        <dbReference type="ARBA" id="ARBA00004141"/>
    </source>
</evidence>
<proteinExistence type="predicted"/>
<dbReference type="NCBIfam" id="TIGR01593">
    <property type="entry name" value="holin_tox_secr"/>
    <property type="match status" value="1"/>
</dbReference>
<dbReference type="EMBL" id="AGXC01000001">
    <property type="protein sequence ID" value="EMZ42715.1"/>
    <property type="molecule type" value="Genomic_DNA"/>
</dbReference>
<name>N2BVV6_9ACTN</name>
<feature type="transmembrane region" description="Helical" evidence="5">
    <location>
        <begin position="20"/>
        <end position="43"/>
    </location>
</feature>
<feature type="transmembrane region" description="Helical" evidence="5">
    <location>
        <begin position="64"/>
        <end position="83"/>
    </location>
</feature>
<sequence length="137" mass="14489">MPIPYFIDVYLSQVRDSQQVKVALTAVLVLMLIDVLMGSICAASNHQYASYKAREGIMHKGSELCLILLGVVVDGALTGGLNLGTQTPVLLGICVALICAEVASILEIIGSANPDLANSAVFRLLKTVQDGTTKKSE</sequence>
<keyword evidence="3 5" id="KW-1133">Transmembrane helix</keyword>
<dbReference type="PATRIC" id="fig|997872.3.peg.263"/>
<organism evidence="6 7">
    <name type="scientific">Atopobium minutum 10063974</name>
    <dbReference type="NCBI Taxonomy" id="997872"/>
    <lineage>
        <taxon>Bacteria</taxon>
        <taxon>Bacillati</taxon>
        <taxon>Actinomycetota</taxon>
        <taxon>Coriobacteriia</taxon>
        <taxon>Coriobacteriales</taxon>
        <taxon>Atopobiaceae</taxon>
        <taxon>Atopobium</taxon>
    </lineage>
</organism>
<dbReference type="HOGENOM" id="CLU_1861093_0_0_11"/>
<dbReference type="Pfam" id="PF05105">
    <property type="entry name" value="Phage_holin_4_1"/>
    <property type="match status" value="1"/>
</dbReference>
<evidence type="ECO:0000256" key="5">
    <source>
        <dbReference type="SAM" id="Phobius"/>
    </source>
</evidence>
<dbReference type="RefSeq" id="WP_002563048.1">
    <property type="nucleotide sequence ID" value="NZ_KB822533.1"/>
</dbReference>
<keyword evidence="2 5" id="KW-0812">Transmembrane</keyword>
<comment type="caution">
    <text evidence="6">The sequence shown here is derived from an EMBL/GenBank/DDBJ whole genome shotgun (WGS) entry which is preliminary data.</text>
</comment>
<evidence type="ECO:0000313" key="6">
    <source>
        <dbReference type="EMBL" id="EMZ42715.1"/>
    </source>
</evidence>
<evidence type="ECO:0000256" key="3">
    <source>
        <dbReference type="ARBA" id="ARBA00022989"/>
    </source>
</evidence>
<comment type="subcellular location">
    <subcellularLocation>
        <location evidence="1">Membrane</location>
        <topology evidence="1">Multi-pass membrane protein</topology>
    </subcellularLocation>
</comment>
<dbReference type="Proteomes" id="UP000012651">
    <property type="component" value="Unassembled WGS sequence"/>
</dbReference>
<evidence type="ECO:0000256" key="2">
    <source>
        <dbReference type="ARBA" id="ARBA00022692"/>
    </source>
</evidence>
<protein>
    <submittedName>
        <fullName evidence="6">Toxin secretion/phage lysis holin</fullName>
    </submittedName>
</protein>
<dbReference type="OrthoDB" id="3194818at2"/>
<accession>N2BVV6</accession>
<gene>
    <name evidence="6" type="ORF">HMPREF1091_00273</name>
</gene>
<reference evidence="6 7" key="1">
    <citation type="submission" date="2013-03" db="EMBL/GenBank/DDBJ databases">
        <title>The Genome Sequence of Atopobium minutum 10063974.</title>
        <authorList>
            <consortium name="The Broad Institute Genome Sequencing Platform"/>
            <person name="Earl A."/>
            <person name="Ward D."/>
            <person name="Feldgarden M."/>
            <person name="Gevers D."/>
            <person name="Lambert T."/>
            <person name="Marvaud J.-C."/>
            <person name="Courvalin P."/>
            <person name="Walker B."/>
            <person name="Young S.K."/>
            <person name="Zeng Q."/>
            <person name="Gargeya S."/>
            <person name="Fitzgerald M."/>
            <person name="Haas B."/>
            <person name="Abouelleil A."/>
            <person name="Alvarado L."/>
            <person name="Arachchi H.M."/>
            <person name="Berlin A.M."/>
            <person name="Chapman S.B."/>
            <person name="Dewar J."/>
            <person name="Goldberg J."/>
            <person name="Griggs A."/>
            <person name="Gujja S."/>
            <person name="Hansen M."/>
            <person name="Howarth C."/>
            <person name="Imamovic A."/>
            <person name="Larimer J."/>
            <person name="McCowan C."/>
            <person name="Murphy C."/>
            <person name="Neiman D."/>
            <person name="Pearson M."/>
            <person name="Priest M."/>
            <person name="Roberts A."/>
            <person name="Saif S."/>
            <person name="Shea T."/>
            <person name="Sisk P."/>
            <person name="Sykes S."/>
            <person name="Wortman J."/>
            <person name="Nusbaum C."/>
            <person name="Birren B."/>
        </authorList>
    </citation>
    <scope>NUCLEOTIDE SEQUENCE [LARGE SCALE GENOMIC DNA]</scope>
    <source>
        <strain evidence="6 7">10063974</strain>
    </source>
</reference>
<evidence type="ECO:0000313" key="7">
    <source>
        <dbReference type="Proteomes" id="UP000012651"/>
    </source>
</evidence>